<dbReference type="AlphaFoldDB" id="A0A6N4SR50"/>
<evidence type="ECO:0000313" key="3">
    <source>
        <dbReference type="EMBL" id="ABG58809.1"/>
    </source>
</evidence>
<evidence type="ECO:0000256" key="2">
    <source>
        <dbReference type="SAM" id="SignalP"/>
    </source>
</evidence>
<dbReference type="SUPFAM" id="SSF48452">
    <property type="entry name" value="TPR-like"/>
    <property type="match status" value="6"/>
</dbReference>
<sequence length="1012" mass="116242">MVKKSILLFFACINVFIAFAQNTAAHNASDRTYYDGMELFDKQKYVAARELFRQYIQSAPQETRAIECEYYIGLCALNLFNDDAEYLLNNFVEKYPNHIKSGRAGFDLGNFFYTNKSYDKAILYYAKVDESKLSHEELNNYYFKSGYSSFTKKDFATALDKFNKCKGAKHQYTPAANYYAGYIEFKNGEYDTAIADLQKAAESKEYKPLVAVLIANIYYRQAKYDELIPYAEKVIADKSAGPNTNDVKLILADAYFFKQEYAKATPLFKDYLTATGTKSLTPDMKYRIGFSSYKAADYKQAVDMLQAIATDKDSLGQSSAYILGLSYLKSENKNAALISFELAQRSVFSAVINEEAMFLYAKITSDLGRFTEATPRLKNFIEKYPKSYHMQEAYELLSESFLGSRNYDEALVYIENLKHQNSRIHTTYQRIAYYKAVELINKKQYAAAIVALDKSSTYNFDKTVYINSFYWKGECLSLEKRYPEAIESYSTAIEKGNTLENTNVAKAYYGQGYAYYYQKKWDEAIPQFVKFITIQAEKKGKGDIYYRDAELRLADLYFVTRRFPEAIKYYDFALAERNEDEDYILFQKATINYLTNKTSQAYSMYAQLTNKYPNSAYYDQALMQRCQLDLEASKYEVAIEGYNKIINKKEDLNGLKPIALQKRAISYFNLKDYNKAIADNKRIVYEYPKSAPAYSALLSIQEMLGIQDKSEEFAPILAKYKELNPSDQDLKEVEFRSAQSLYSSQKYPQAITGFAAFIRQYPTHPNVSEAQYYLADSYFRTKDYSNAKATYIEILAEKNQYYKKSLQRVADIAYLQNDLPGSLKYYSEFQSLASSNKEKTAAWTGLMVAFFDSNQLDSCMAYATRIISHGSAAPDAENKAQLYKGKVSYQKKEYDAAQDYLLSCINGPKDISAAEAMYYVAKIQFDKKQYAQSMETLYDFNNTFNSYETLLGKSYLLIAENLVMKNEIFQAKETLNSIILKFPNADIKKQAQARLDQLNATDAKTKEGAGNE</sequence>
<dbReference type="Gene3D" id="1.25.40.10">
    <property type="entry name" value="Tetratricopeptide repeat domain"/>
    <property type="match status" value="9"/>
</dbReference>
<organism evidence="3 4">
    <name type="scientific">Cytophaga hutchinsonii (strain ATCC 33406 / DSM 1761 / CIP 103989 / NBRC 15051 / NCIMB 9469 / D465)</name>
    <dbReference type="NCBI Taxonomy" id="269798"/>
    <lineage>
        <taxon>Bacteria</taxon>
        <taxon>Pseudomonadati</taxon>
        <taxon>Bacteroidota</taxon>
        <taxon>Cytophagia</taxon>
        <taxon>Cytophagales</taxon>
        <taxon>Cytophagaceae</taxon>
        <taxon>Cytophaga</taxon>
    </lineage>
</organism>
<feature type="repeat" description="TPR" evidence="1">
    <location>
        <begin position="505"/>
        <end position="538"/>
    </location>
</feature>
<dbReference type="Pfam" id="PF13432">
    <property type="entry name" value="TPR_16"/>
    <property type="match status" value="2"/>
</dbReference>
<reference evidence="3 4" key="1">
    <citation type="journal article" date="2007" name="Appl. Environ. Microbiol.">
        <title>Genome sequence of the cellulolytic gliding bacterium Cytophaga hutchinsonii.</title>
        <authorList>
            <person name="Xie G."/>
            <person name="Bruce D.C."/>
            <person name="Challacombe J.F."/>
            <person name="Chertkov O."/>
            <person name="Detter J.C."/>
            <person name="Gilna P."/>
            <person name="Han C.S."/>
            <person name="Lucas S."/>
            <person name="Misra M."/>
            <person name="Myers G.L."/>
            <person name="Richardson P."/>
            <person name="Tapia R."/>
            <person name="Thayer N."/>
            <person name="Thompson L.S."/>
            <person name="Brettin T.S."/>
            <person name="Henrissat B."/>
            <person name="Wilson D.B."/>
            <person name="McBride M.J."/>
        </authorList>
    </citation>
    <scope>NUCLEOTIDE SEQUENCE [LARGE SCALE GENOMIC DNA]</scope>
    <source>
        <strain evidence="4">ATCC 33406 / DSM 1761 / CIP 103989 / NBRC 15051 / NCIMB 9469 / D465</strain>
    </source>
</reference>
<accession>A0A6N4SR50</accession>
<gene>
    <name evidence="3" type="ordered locus">CHU_1538</name>
</gene>
<keyword evidence="1" id="KW-0802">TPR repeat</keyword>
<keyword evidence="2" id="KW-0732">Signal</keyword>
<proteinExistence type="predicted"/>
<dbReference type="KEGG" id="chu:CHU_1538"/>
<name>A0A6N4SR50_CYTH3</name>
<dbReference type="InterPro" id="IPR011990">
    <property type="entry name" value="TPR-like_helical_dom_sf"/>
</dbReference>
<dbReference type="PANTHER" id="PTHR12558:SF47">
    <property type="entry name" value="LIPOPOLYSACCHARIDE ASSEMBLY PROTEIN B"/>
    <property type="match status" value="1"/>
</dbReference>
<feature type="signal peptide" evidence="2">
    <location>
        <begin position="1"/>
        <end position="20"/>
    </location>
</feature>
<protein>
    <submittedName>
        <fullName evidence="3">Uncharacterized protein</fullName>
    </submittedName>
</protein>
<dbReference type="PANTHER" id="PTHR12558">
    <property type="entry name" value="CELL DIVISION CYCLE 16,23,27"/>
    <property type="match status" value="1"/>
</dbReference>
<dbReference type="RefSeq" id="WP_011584924.1">
    <property type="nucleotide sequence ID" value="NC_008255.1"/>
</dbReference>
<dbReference type="OrthoDB" id="9814448at2"/>
<dbReference type="SMART" id="SM00028">
    <property type="entry name" value="TPR"/>
    <property type="match status" value="7"/>
</dbReference>
<dbReference type="InterPro" id="IPR019734">
    <property type="entry name" value="TPR_rpt"/>
</dbReference>
<evidence type="ECO:0000256" key="1">
    <source>
        <dbReference type="PROSITE-ProRule" id="PRU00339"/>
    </source>
</evidence>
<keyword evidence="4" id="KW-1185">Reference proteome</keyword>
<evidence type="ECO:0000313" key="4">
    <source>
        <dbReference type="Proteomes" id="UP000001822"/>
    </source>
</evidence>
<dbReference type="EMBL" id="CP000383">
    <property type="protein sequence ID" value="ABG58809.1"/>
    <property type="molecule type" value="Genomic_DNA"/>
</dbReference>
<dbReference type="PROSITE" id="PS50005">
    <property type="entry name" value="TPR"/>
    <property type="match status" value="1"/>
</dbReference>
<dbReference type="Proteomes" id="UP000001822">
    <property type="component" value="Chromosome"/>
</dbReference>
<dbReference type="Pfam" id="PF13174">
    <property type="entry name" value="TPR_6"/>
    <property type="match status" value="2"/>
</dbReference>
<feature type="chain" id="PRO_5026729184" evidence="2">
    <location>
        <begin position="21"/>
        <end position="1012"/>
    </location>
</feature>